<feature type="transmembrane region" description="Helical" evidence="2">
    <location>
        <begin position="79"/>
        <end position="103"/>
    </location>
</feature>
<dbReference type="InterPro" id="IPR031648">
    <property type="entry name" value="TMEM82"/>
</dbReference>
<dbReference type="Pfam" id="PF15816">
    <property type="entry name" value="TMEM82"/>
    <property type="match status" value="1"/>
</dbReference>
<dbReference type="RefSeq" id="XP_042563583.1">
    <property type="nucleotide sequence ID" value="XM_042707649.1"/>
</dbReference>
<proteinExistence type="predicted"/>
<evidence type="ECO:0000256" key="2">
    <source>
        <dbReference type="SAM" id="Phobius"/>
    </source>
</evidence>
<evidence type="ECO:0000256" key="1">
    <source>
        <dbReference type="SAM" id="MobiDB-lite"/>
    </source>
</evidence>
<keyword evidence="2" id="KW-1133">Transmembrane helix</keyword>
<dbReference type="OrthoDB" id="9943056at2759"/>
<dbReference type="CTD" id="388595"/>
<evidence type="ECO:0000313" key="4">
    <source>
        <dbReference type="RefSeq" id="XP_042563583.1"/>
    </source>
</evidence>
<feature type="transmembrane region" description="Helical" evidence="2">
    <location>
        <begin position="149"/>
        <end position="166"/>
    </location>
</feature>
<feature type="compositionally biased region" description="Basic residues" evidence="1">
    <location>
        <begin position="329"/>
        <end position="341"/>
    </location>
</feature>
<gene>
    <name evidence="4" type="primary">tmem82</name>
</gene>
<evidence type="ECO:0000313" key="3">
    <source>
        <dbReference type="Proteomes" id="UP000515152"/>
    </source>
</evidence>
<protein>
    <submittedName>
        <fullName evidence="4">Transmembrane protein 82 isoform X1</fullName>
    </submittedName>
</protein>
<keyword evidence="3" id="KW-1185">Reference proteome</keyword>
<sequence>MLSFLTSLIPSLPSWLLFEISPVDSFLQGIVGACGISVLCSLLRIHVFIETDRIENDKDDERKSKQRTNHRIWPEAFQFWFLTGILAVVGSRVASLVVLEFSLRAISARVTSGPNSNKCYTEKLLVQCQFSMGCALSCSLHFLHKEAPHRWLSLLLASALSWFLASQCSRLHQHVKALFHLHSSQRYCGICIGLLTSGCSILPYLCCLLILTFAVAGIAALTSINQQFLSVTEALRFWTPLTICYTLLVVYMQEDQQRQPSSQTALQTVVVRLGGLMVLMLTVGQWADMFHVLVCFLGEAACLIPTGDLLNAKENQGTPEVHRNEAQRRDHRRHLKDNKHE</sequence>
<organism evidence="3 4">
    <name type="scientific">Clupea harengus</name>
    <name type="common">Atlantic herring</name>
    <dbReference type="NCBI Taxonomy" id="7950"/>
    <lineage>
        <taxon>Eukaryota</taxon>
        <taxon>Metazoa</taxon>
        <taxon>Chordata</taxon>
        <taxon>Craniata</taxon>
        <taxon>Vertebrata</taxon>
        <taxon>Euteleostomi</taxon>
        <taxon>Actinopterygii</taxon>
        <taxon>Neopterygii</taxon>
        <taxon>Teleostei</taxon>
        <taxon>Clupei</taxon>
        <taxon>Clupeiformes</taxon>
        <taxon>Clupeoidei</taxon>
        <taxon>Clupeidae</taxon>
        <taxon>Clupea</taxon>
    </lineage>
</organism>
<feature type="region of interest" description="Disordered" evidence="1">
    <location>
        <begin position="314"/>
        <end position="341"/>
    </location>
</feature>
<dbReference type="AlphaFoldDB" id="A0A8M1KMH6"/>
<keyword evidence="2 4" id="KW-0812">Transmembrane</keyword>
<reference evidence="4" key="1">
    <citation type="submission" date="2025-08" db="UniProtKB">
        <authorList>
            <consortium name="RefSeq"/>
        </authorList>
    </citation>
    <scope>IDENTIFICATION</scope>
</reference>
<feature type="transmembrane region" description="Helical" evidence="2">
    <location>
        <begin position="187"/>
        <end position="215"/>
    </location>
</feature>
<feature type="transmembrane region" description="Helical" evidence="2">
    <location>
        <begin position="264"/>
        <end position="283"/>
    </location>
</feature>
<name>A0A8M1KMH6_CLUHA</name>
<accession>A0A8M1KMH6</accession>
<dbReference type="PANTHER" id="PTHR35257:SF1">
    <property type="entry name" value="TRANSMEMBRANE PROTEIN 82"/>
    <property type="match status" value="1"/>
</dbReference>
<keyword evidence="2" id="KW-0472">Membrane</keyword>
<dbReference type="Proteomes" id="UP000515152">
    <property type="component" value="Chromosome 4"/>
</dbReference>
<feature type="transmembrane region" description="Helical" evidence="2">
    <location>
        <begin position="235"/>
        <end position="252"/>
    </location>
</feature>
<dbReference type="PANTHER" id="PTHR35257">
    <property type="entry name" value="TRANSMEMBRANE PROTEIN 82"/>
    <property type="match status" value="1"/>
</dbReference>
<dbReference type="GeneID" id="105898986"/>